<sequence>MRYRIERYQDRQGNVPFTDWITRLRKKQRQAAAKIDNQIDRAETGNFGDHKFARDGVWEMRINFGTGYQIYYAVEGEEIVILLLGGDKKTQDQDKDIDKAIEYLQDYKARKPNENEQN</sequence>
<organism evidence="1 2">
    <name type="scientific">Xenorhabdus nematophila (strain ATCC 19061 / DSM 3370 / CCUG 14189 / LMG 1036 / NCIMB 9965 / AN6)</name>
    <dbReference type="NCBI Taxonomy" id="406817"/>
    <lineage>
        <taxon>Bacteria</taxon>
        <taxon>Pseudomonadati</taxon>
        <taxon>Pseudomonadota</taxon>
        <taxon>Gammaproteobacteria</taxon>
        <taxon>Enterobacterales</taxon>
        <taxon>Morganellaceae</taxon>
        <taxon>Xenorhabdus</taxon>
    </lineage>
</organism>
<dbReference type="EMBL" id="FN667742">
    <property type="protein sequence ID" value="CBJ90403.1"/>
    <property type="molecule type" value="Genomic_DNA"/>
</dbReference>
<dbReference type="AlphaFoldDB" id="D3VGG7"/>
<dbReference type="PANTHER" id="PTHR41791:SF1">
    <property type="entry name" value="SSL7039 PROTEIN"/>
    <property type="match status" value="1"/>
</dbReference>
<accession>D3VGG7</accession>
<dbReference type="HOGENOM" id="CLU_152445_1_0_6"/>
<name>D3VGG7_XENNA</name>
<protein>
    <recommendedName>
        <fullName evidence="3">Addiction module killer protein</fullName>
    </recommendedName>
</protein>
<dbReference type="NCBIfam" id="TIGR02683">
    <property type="entry name" value="upstrm_HI1419"/>
    <property type="match status" value="1"/>
</dbReference>
<keyword evidence="2" id="KW-1185">Reference proteome</keyword>
<proteinExistence type="predicted"/>
<dbReference type="PANTHER" id="PTHR41791">
    <property type="entry name" value="SSL7039 PROTEIN"/>
    <property type="match status" value="1"/>
</dbReference>
<evidence type="ECO:0000313" key="2">
    <source>
        <dbReference type="Proteomes" id="UP000008075"/>
    </source>
</evidence>
<dbReference type="Pfam" id="PF05973">
    <property type="entry name" value="Gp49"/>
    <property type="match status" value="1"/>
</dbReference>
<dbReference type="KEGG" id="xne:XNC1_2344"/>
<dbReference type="RefSeq" id="WP_010845895.1">
    <property type="nucleotide sequence ID" value="NC_014228.1"/>
</dbReference>
<dbReference type="GeneID" id="24905543"/>
<dbReference type="STRING" id="406817.XNC1_2344"/>
<dbReference type="Proteomes" id="UP000008075">
    <property type="component" value="Chromosome"/>
</dbReference>
<evidence type="ECO:0008006" key="3">
    <source>
        <dbReference type="Google" id="ProtNLM"/>
    </source>
</evidence>
<evidence type="ECO:0000313" key="1">
    <source>
        <dbReference type="EMBL" id="CBJ90403.1"/>
    </source>
</evidence>
<reference evidence="1 2" key="1">
    <citation type="journal article" date="2011" name="PLoS ONE">
        <title>The entomopathogenic bacterial endosymbionts xenorhabdus and photorhabdus: convergent lifestyles from divergent genomes.</title>
        <authorList>
            <person name="Chaston J.M."/>
            <person name="Suen G."/>
            <person name="Tucker S.L."/>
            <person name="Andersen A.W."/>
            <person name="Bhasin A."/>
            <person name="Bode E."/>
            <person name="Bode H.B."/>
            <person name="Brachmann A.O."/>
            <person name="Cowles C.E."/>
            <person name="Cowles K.N."/>
            <person name="Darby C."/>
            <person name="de Leon L."/>
            <person name="Drace K."/>
            <person name="Du Z."/>
            <person name="Givaudan A."/>
            <person name="Herbert Tran E.E."/>
            <person name="Jewell K.A."/>
            <person name="Knack J.J."/>
            <person name="Krasomil-Osterfeld K.C."/>
            <person name="Kukor R."/>
            <person name="Lanois A."/>
            <person name="Latreille P."/>
            <person name="Leimgruber N.K."/>
            <person name="Lipke C.M."/>
            <person name="Liu R."/>
            <person name="Lu X."/>
            <person name="Martens E.C."/>
            <person name="Marri P.R."/>
            <person name="Medigue C."/>
            <person name="Menard M.L."/>
            <person name="Miller N.M."/>
            <person name="Morales-Soto N."/>
            <person name="Norton S."/>
            <person name="Ogier J.C."/>
            <person name="Orchard S.S."/>
            <person name="Park D."/>
            <person name="Park Y."/>
            <person name="Qurollo B.A."/>
            <person name="Sugar D.R."/>
            <person name="Richards G.R."/>
            <person name="Rouy Z."/>
            <person name="Slominski B."/>
            <person name="Slominski K."/>
            <person name="Snyder H."/>
            <person name="Tjaden B.C."/>
            <person name="van der Hoeven R."/>
            <person name="Welch R.D."/>
            <person name="Wheeler C."/>
            <person name="Xiang B."/>
            <person name="Barbazuk B."/>
            <person name="Gaudriault S."/>
            <person name="Goodner B."/>
            <person name="Slater S.C."/>
            <person name="Forst S."/>
            <person name="Goldman B.S."/>
            <person name="Goodrich-Blair H."/>
        </authorList>
    </citation>
    <scope>NUCLEOTIDE SEQUENCE [LARGE SCALE GENOMIC DNA]</scope>
    <source>
        <strain evidence="2">ATCC 19061 / DSM 3370 / CCUG 14189 / LMG 1036 / NCIMB 9965 / AN6</strain>
    </source>
</reference>
<dbReference type="PIRSF" id="PIRSF028744">
    <property type="entry name" value="Addict_mod_HI1419"/>
    <property type="match status" value="1"/>
</dbReference>
<dbReference type="InterPro" id="IPR009241">
    <property type="entry name" value="HigB-like"/>
</dbReference>
<dbReference type="InterPro" id="IPR014056">
    <property type="entry name" value="TypeIITA-like_toxin_pred"/>
</dbReference>
<gene>
    <name evidence="1" type="ordered locus">XNC1_2344</name>
</gene>
<dbReference type="eggNOG" id="COG3657">
    <property type="taxonomic scope" value="Bacteria"/>
</dbReference>